<dbReference type="Proteomes" id="UP001565368">
    <property type="component" value="Unassembled WGS sequence"/>
</dbReference>
<name>A0ABR3Q888_9TREE</name>
<dbReference type="EMBL" id="JBBXJM010000002">
    <property type="protein sequence ID" value="KAL1410886.1"/>
    <property type="molecule type" value="Genomic_DNA"/>
</dbReference>
<feature type="region of interest" description="Disordered" evidence="5">
    <location>
        <begin position="404"/>
        <end position="424"/>
    </location>
</feature>
<dbReference type="PANTHER" id="PTHR15549">
    <property type="entry name" value="PAIRED IMMUNOGLOBULIN-LIKE TYPE 2 RECEPTOR"/>
    <property type="match status" value="1"/>
</dbReference>
<dbReference type="InterPro" id="IPR051694">
    <property type="entry name" value="Immunoregulatory_rcpt-like"/>
</dbReference>
<reference evidence="7 8" key="1">
    <citation type="submission" date="2023-08" db="EMBL/GenBank/DDBJ databases">
        <title>Annotated Genome Sequence of Vanrija albida AlHP1.</title>
        <authorList>
            <person name="Herzog R."/>
        </authorList>
    </citation>
    <scope>NUCLEOTIDE SEQUENCE [LARGE SCALE GENOMIC DNA]</scope>
    <source>
        <strain evidence="7 8">AlHP1</strain>
    </source>
</reference>
<feature type="compositionally biased region" description="Low complexity" evidence="5">
    <location>
        <begin position="27"/>
        <end position="44"/>
    </location>
</feature>
<feature type="compositionally biased region" description="Low complexity" evidence="5">
    <location>
        <begin position="410"/>
        <end position="424"/>
    </location>
</feature>
<feature type="region of interest" description="Disordered" evidence="5">
    <location>
        <begin position="494"/>
        <end position="515"/>
    </location>
</feature>
<evidence type="ECO:0000256" key="1">
    <source>
        <dbReference type="ARBA" id="ARBA00004167"/>
    </source>
</evidence>
<keyword evidence="4 6" id="KW-0472">Membrane</keyword>
<feature type="compositionally biased region" description="Low complexity" evidence="5">
    <location>
        <begin position="54"/>
        <end position="95"/>
    </location>
</feature>
<feature type="transmembrane region" description="Helical" evidence="6">
    <location>
        <begin position="125"/>
        <end position="147"/>
    </location>
</feature>
<evidence type="ECO:0000256" key="5">
    <source>
        <dbReference type="SAM" id="MobiDB-lite"/>
    </source>
</evidence>
<dbReference type="RefSeq" id="XP_069210830.1">
    <property type="nucleotide sequence ID" value="XM_069350444.1"/>
</dbReference>
<evidence type="ECO:0000256" key="6">
    <source>
        <dbReference type="SAM" id="Phobius"/>
    </source>
</evidence>
<organism evidence="7 8">
    <name type="scientific">Vanrija albida</name>
    <dbReference type="NCBI Taxonomy" id="181172"/>
    <lineage>
        <taxon>Eukaryota</taxon>
        <taxon>Fungi</taxon>
        <taxon>Dikarya</taxon>
        <taxon>Basidiomycota</taxon>
        <taxon>Agaricomycotina</taxon>
        <taxon>Tremellomycetes</taxon>
        <taxon>Trichosporonales</taxon>
        <taxon>Trichosporonaceae</taxon>
        <taxon>Vanrija</taxon>
    </lineage>
</organism>
<feature type="region of interest" description="Disordered" evidence="5">
    <location>
        <begin position="533"/>
        <end position="560"/>
    </location>
</feature>
<keyword evidence="8" id="KW-1185">Reference proteome</keyword>
<dbReference type="GeneID" id="95982872"/>
<evidence type="ECO:0000256" key="3">
    <source>
        <dbReference type="ARBA" id="ARBA00022989"/>
    </source>
</evidence>
<gene>
    <name evidence="7" type="ORF">Q8F55_001829</name>
</gene>
<feature type="region of interest" description="Disordered" evidence="5">
    <location>
        <begin position="259"/>
        <end position="279"/>
    </location>
</feature>
<evidence type="ECO:0000313" key="8">
    <source>
        <dbReference type="Proteomes" id="UP001565368"/>
    </source>
</evidence>
<evidence type="ECO:0000256" key="4">
    <source>
        <dbReference type="ARBA" id="ARBA00023136"/>
    </source>
</evidence>
<evidence type="ECO:0000256" key="2">
    <source>
        <dbReference type="ARBA" id="ARBA00022692"/>
    </source>
</evidence>
<protein>
    <submittedName>
        <fullName evidence="7">Uncharacterized protein</fullName>
    </submittedName>
</protein>
<keyword evidence="2 6" id="KW-0812">Transmembrane</keyword>
<dbReference type="PANTHER" id="PTHR15549:SF30">
    <property type="entry name" value="MID2 DOMAIN-CONTAINING PROTEIN"/>
    <property type="match status" value="1"/>
</dbReference>
<evidence type="ECO:0000313" key="7">
    <source>
        <dbReference type="EMBL" id="KAL1410886.1"/>
    </source>
</evidence>
<feature type="region of interest" description="Disordered" evidence="5">
    <location>
        <begin position="1"/>
        <end position="96"/>
    </location>
</feature>
<feature type="region of interest" description="Disordered" evidence="5">
    <location>
        <begin position="172"/>
        <end position="216"/>
    </location>
</feature>
<comment type="subcellular location">
    <subcellularLocation>
        <location evidence="1">Membrane</location>
        <topology evidence="1">Single-pass membrane protein</topology>
    </subcellularLocation>
</comment>
<keyword evidence="3 6" id="KW-1133">Transmembrane helix</keyword>
<sequence>MADNQGGIIVGGGAAATVGAPPPSTPRPSSSASTYSSAAPRTTTIPPVGTASSVLPTTPPALTYTPATPVPGNNSSTFTSSSSSSSSYDAPSNSTGDWNTSVTLSSYPAPQGPGRANGLPFSTPVLVGIVVAGVVLIASVGGCCWLLSRQRRRRRDDDDTFGMGIEWRRRSRAGYTRSDDPAVSRAPLPTSTIPRHALTSHEARDSVVRSGAAARSAHALVPPQALYRRDSTDRASTAWTDNSDMDVWAVAGSTAGARTMSTVGSRPNSEYSLDQDPGSTWNPHEHGTFGGSAGHPAFLPPMGGGALRPAPGVPVRSAPAPFVNSVHGSTAGYEGGTFNGYPLTSGGSTFGGYPASEGTFGGQQTGTGTYMSTLSSGTVQTPLSAATSHFPGARRQPPRLIVDAKGGQWSEPGSALSPAPSSSSAAYWQANPSAEYTAPYTPRAHTPRSGLVSAASSPAAYTGASAVRPLVQSFVRPMPVAAVNANQLDRPSALPYAAGTGAGAEPQSPPTGASLSRGMTIVRHADAGVAFQDAVPDNDDDDELHLPPAYGDIYGEPRAL</sequence>
<proteinExistence type="predicted"/>
<comment type="caution">
    <text evidence="7">The sequence shown here is derived from an EMBL/GenBank/DDBJ whole genome shotgun (WGS) entry which is preliminary data.</text>
</comment>
<accession>A0ABR3Q888</accession>